<organism evidence="3 4">
    <name type="scientific">Melghirimyces profundicolus</name>
    <dbReference type="NCBI Taxonomy" id="1242148"/>
    <lineage>
        <taxon>Bacteria</taxon>
        <taxon>Bacillati</taxon>
        <taxon>Bacillota</taxon>
        <taxon>Bacilli</taxon>
        <taxon>Bacillales</taxon>
        <taxon>Thermoactinomycetaceae</taxon>
        <taxon>Melghirimyces</taxon>
    </lineage>
</organism>
<dbReference type="Pfam" id="PF11907">
    <property type="entry name" value="DUF3427"/>
    <property type="match status" value="1"/>
</dbReference>
<feature type="domain" description="Helicase ATP-binding" evidence="1">
    <location>
        <begin position="342"/>
        <end position="493"/>
    </location>
</feature>
<sequence length="1076" mass="125499">MPSKKGIYEELFVSGKDYPDQQAIHPLNPSDYVQALIHHSARQLEEKFRELADQAKHNEIVDLTHEISQILKLEGETPLSLPLSTILYRYDQQSLPFQPDQFLSKIDLISNDQHRMKNFFKSLKFEMSTADGADWMVSFIRMSGLQLLIRPLQEFQARGKRLRILTSLYMNVTEPKALRKLMDFPQVEVKIYDSGQESFHTKAYLFHRDSKLNSIILGSSNISHAALYNGHEWNVRIPDATYLPVYQQAKEKFEAKWEDNRSIPLTEEWITHYERIVREQKQRAAPFIKLDGTSSQQGWGERIAESKGDYDGGMASESEPVISPQPIRPNEMQQKALQALCQTRENGQDKGVIIAATGTGKTYLSALDVHHVQPQRLLFLAHREELLDHAKETFEAVFQRKDLCGKLTGREKELDRRFLFSTVQSLSREEILQSFSPDAFDYIIVDEFHHAQAATYRKVMDYFQPKFLLGLTATPERMDGQDVLRLCNHNVVYEIRLRDALDGQLLAPFHYFGLSDQTVDYDEIPMKNGGLDENKLVQALKTHERVDYVIHMIDTYGYDGERMVGLGFCATVEHARFMSEEFNRRGYHTTVLTGKDTPAHRQEMIARLENDQDPLQMIFTVDIFNEGVDIPKLNLILFLRPTESSTIFIQQLGRGLRKAEGKEFVTILDFIGNYQKSFIVPLALSGEANIKAFDRDSLRVAVQHEFADLPGASYVDLDPISRKQILNKIDQIRMNATDMLKNLYQQFKKDLGRSPEVRDFLYTEQAPSLHFFIHKYHSWVKTKQKMNDLNAFDQQLVEDPYALEVLERLEKMLPLKWPYEMVVLEKAFTQEVVSLEDVLRQLQYRFGIQPERETHEGLIKKGMERLSQTYKKQAWAFGRVDGDQWMVDDAFRKLMGQPGMKEYIKERIEYGIIEYRRTYQPERFLGKGERLIRYQNYTRNDIIFLSGSSAQEGSWREGVASVDNHYFLFINLNKDQSLSEHLHYKDYFMDPSHFHWQSQNQTSHQSNRGQDYIHHKEKGIHIHLLVRKFNKMHGMTLPFTYLGEVDYISSHGDQPMNIKWRLHHPIPEDLFNDFVR</sequence>
<dbReference type="SUPFAM" id="SSF56024">
    <property type="entry name" value="Phospholipase D/nuclease"/>
    <property type="match status" value="1"/>
</dbReference>
<dbReference type="GO" id="GO:0005524">
    <property type="term" value="F:ATP binding"/>
    <property type="evidence" value="ECO:0007669"/>
    <property type="project" value="InterPro"/>
</dbReference>
<protein>
    <submittedName>
        <fullName evidence="3">Superfamily II DNA or RNA helicase</fullName>
    </submittedName>
</protein>
<dbReference type="PANTHER" id="PTHR47396:SF1">
    <property type="entry name" value="ATP-DEPENDENT HELICASE IRC3-RELATED"/>
    <property type="match status" value="1"/>
</dbReference>
<dbReference type="Pfam" id="PF00271">
    <property type="entry name" value="Helicase_C"/>
    <property type="match status" value="1"/>
</dbReference>
<dbReference type="CDD" id="cd18032">
    <property type="entry name" value="DEXHc_RE_I_III_res"/>
    <property type="match status" value="1"/>
</dbReference>
<dbReference type="GO" id="GO:0005829">
    <property type="term" value="C:cytosol"/>
    <property type="evidence" value="ECO:0007669"/>
    <property type="project" value="TreeGrafter"/>
</dbReference>
<reference evidence="3 4" key="1">
    <citation type="submission" date="2018-04" db="EMBL/GenBank/DDBJ databases">
        <title>Genomic Encyclopedia of Archaeal and Bacterial Type Strains, Phase II (KMG-II): from individual species to whole genera.</title>
        <authorList>
            <person name="Goeker M."/>
        </authorList>
    </citation>
    <scope>NUCLEOTIDE SEQUENCE [LARGE SCALE GENOMIC DNA]</scope>
    <source>
        <strain evidence="3 4">DSM 45787</strain>
    </source>
</reference>
<keyword evidence="3" id="KW-0378">Hydrolase</keyword>
<dbReference type="InterPro" id="IPR025202">
    <property type="entry name" value="PLD-like_dom"/>
</dbReference>
<dbReference type="Pfam" id="PF26350">
    <property type="entry name" value="DUF8090"/>
    <property type="match status" value="1"/>
</dbReference>
<dbReference type="InterPro" id="IPR001650">
    <property type="entry name" value="Helicase_C-like"/>
</dbReference>
<dbReference type="Gene3D" id="3.40.50.300">
    <property type="entry name" value="P-loop containing nucleotide triphosphate hydrolases"/>
    <property type="match status" value="2"/>
</dbReference>
<dbReference type="InterPro" id="IPR058403">
    <property type="entry name" value="DUF8090"/>
</dbReference>
<dbReference type="InterPro" id="IPR050742">
    <property type="entry name" value="Helicase_Restrict-Modif_Enz"/>
</dbReference>
<dbReference type="Pfam" id="PF04851">
    <property type="entry name" value="ResIII"/>
    <property type="match status" value="1"/>
</dbReference>
<dbReference type="Pfam" id="PF13091">
    <property type="entry name" value="PLDc_2"/>
    <property type="match status" value="1"/>
</dbReference>
<dbReference type="PROSITE" id="PS51192">
    <property type="entry name" value="HELICASE_ATP_BIND_1"/>
    <property type="match status" value="1"/>
</dbReference>
<keyword evidence="4" id="KW-1185">Reference proteome</keyword>
<evidence type="ECO:0000313" key="3">
    <source>
        <dbReference type="EMBL" id="PTX49817.1"/>
    </source>
</evidence>
<dbReference type="Proteomes" id="UP000244240">
    <property type="component" value="Unassembled WGS sequence"/>
</dbReference>
<dbReference type="SUPFAM" id="SSF52540">
    <property type="entry name" value="P-loop containing nucleoside triphosphate hydrolases"/>
    <property type="match status" value="1"/>
</dbReference>
<dbReference type="InterPro" id="IPR014001">
    <property type="entry name" value="Helicase_ATP-bd"/>
</dbReference>
<evidence type="ECO:0000313" key="4">
    <source>
        <dbReference type="Proteomes" id="UP000244240"/>
    </source>
</evidence>
<dbReference type="EMBL" id="QBKR01000039">
    <property type="protein sequence ID" value="PTX49817.1"/>
    <property type="molecule type" value="Genomic_DNA"/>
</dbReference>
<proteinExistence type="predicted"/>
<name>A0A2T6B162_9BACL</name>
<dbReference type="InterPro" id="IPR006935">
    <property type="entry name" value="Helicase/UvrB_N"/>
</dbReference>
<dbReference type="InterPro" id="IPR021835">
    <property type="entry name" value="DUF3427"/>
</dbReference>
<evidence type="ECO:0000259" key="1">
    <source>
        <dbReference type="PROSITE" id="PS51192"/>
    </source>
</evidence>
<dbReference type="GO" id="GO:0016787">
    <property type="term" value="F:hydrolase activity"/>
    <property type="evidence" value="ECO:0007669"/>
    <property type="project" value="InterPro"/>
</dbReference>
<dbReference type="Gene3D" id="3.30.870.10">
    <property type="entry name" value="Endonuclease Chain A"/>
    <property type="match status" value="1"/>
</dbReference>
<dbReference type="SMART" id="SM00487">
    <property type="entry name" value="DEXDc"/>
    <property type="match status" value="1"/>
</dbReference>
<comment type="caution">
    <text evidence="3">The sequence shown here is derived from an EMBL/GenBank/DDBJ whole genome shotgun (WGS) entry which is preliminary data.</text>
</comment>
<accession>A0A2T6B162</accession>
<dbReference type="CDD" id="cd18799">
    <property type="entry name" value="SF2_C_EcoAI-like"/>
    <property type="match status" value="1"/>
</dbReference>
<dbReference type="PROSITE" id="PS51194">
    <property type="entry name" value="HELICASE_CTER"/>
    <property type="match status" value="1"/>
</dbReference>
<keyword evidence="3" id="KW-0547">Nucleotide-binding</keyword>
<evidence type="ECO:0000259" key="2">
    <source>
        <dbReference type="PROSITE" id="PS51194"/>
    </source>
</evidence>
<dbReference type="RefSeq" id="WP_211308311.1">
    <property type="nucleotide sequence ID" value="NZ_QBKR01000039.1"/>
</dbReference>
<dbReference type="PANTHER" id="PTHR47396">
    <property type="entry name" value="TYPE I RESTRICTION ENZYME ECOKI R PROTEIN"/>
    <property type="match status" value="1"/>
</dbReference>
<dbReference type="InterPro" id="IPR027417">
    <property type="entry name" value="P-loop_NTPase"/>
</dbReference>
<dbReference type="GO" id="GO:0003677">
    <property type="term" value="F:DNA binding"/>
    <property type="evidence" value="ECO:0007669"/>
    <property type="project" value="InterPro"/>
</dbReference>
<gene>
    <name evidence="3" type="ORF">C8P63_13912</name>
</gene>
<keyword evidence="3" id="KW-0347">Helicase</keyword>
<dbReference type="GO" id="GO:0004386">
    <property type="term" value="F:helicase activity"/>
    <property type="evidence" value="ECO:0007669"/>
    <property type="project" value="UniProtKB-KW"/>
</dbReference>
<feature type="domain" description="Helicase C-terminal" evidence="2">
    <location>
        <begin position="552"/>
        <end position="706"/>
    </location>
</feature>
<dbReference type="AlphaFoldDB" id="A0A2T6B162"/>
<keyword evidence="3" id="KW-0067">ATP-binding</keyword>
<dbReference type="SMART" id="SM00490">
    <property type="entry name" value="HELICc"/>
    <property type="match status" value="1"/>
</dbReference>